<proteinExistence type="predicted"/>
<evidence type="ECO:0000313" key="2">
    <source>
        <dbReference type="Proteomes" id="UP000249590"/>
    </source>
</evidence>
<protein>
    <submittedName>
        <fullName evidence="1">Uncharacterized protein</fullName>
    </submittedName>
</protein>
<name>A0A8B2NJE7_9HYPH</name>
<reference evidence="1 2" key="1">
    <citation type="submission" date="2018-05" db="EMBL/GenBank/DDBJ databases">
        <title>Acuticoccus sediminis sp. nov., isolated from deep-sea sediment of Indian Ocean.</title>
        <authorList>
            <person name="Liu X."/>
            <person name="Lai Q."/>
            <person name="Du Y."/>
            <person name="Sun F."/>
            <person name="Zhang X."/>
            <person name="Wang S."/>
            <person name="Shao Z."/>
        </authorList>
    </citation>
    <scope>NUCLEOTIDE SEQUENCE [LARGE SCALE GENOMIC DNA]</scope>
    <source>
        <strain evidence="1 2">PTG4-2</strain>
    </source>
</reference>
<organism evidence="1 2">
    <name type="scientific">Acuticoccus sediminis</name>
    <dbReference type="NCBI Taxonomy" id="2184697"/>
    <lineage>
        <taxon>Bacteria</taxon>
        <taxon>Pseudomonadati</taxon>
        <taxon>Pseudomonadota</taxon>
        <taxon>Alphaproteobacteria</taxon>
        <taxon>Hyphomicrobiales</taxon>
        <taxon>Amorphaceae</taxon>
        <taxon>Acuticoccus</taxon>
    </lineage>
</organism>
<dbReference type="EMBL" id="QHHQ01000018">
    <property type="protein sequence ID" value="RAH95945.1"/>
    <property type="molecule type" value="Genomic_DNA"/>
</dbReference>
<keyword evidence="2" id="KW-1185">Reference proteome</keyword>
<dbReference type="Proteomes" id="UP000249590">
    <property type="component" value="Unassembled WGS sequence"/>
</dbReference>
<comment type="caution">
    <text evidence="1">The sequence shown here is derived from an EMBL/GenBank/DDBJ whole genome shotgun (WGS) entry which is preliminary data.</text>
</comment>
<dbReference type="AlphaFoldDB" id="A0A8B2NJE7"/>
<gene>
    <name evidence="1" type="ORF">DLJ53_33660</name>
</gene>
<evidence type="ECO:0000313" key="1">
    <source>
        <dbReference type="EMBL" id="RAH95945.1"/>
    </source>
</evidence>
<accession>A0A8B2NJE7</accession>
<sequence length="89" mass="10618">MRSVIRYADKTDIRLPTPSRWVQLEKRQFRHKETQPIGAIQDHAYAAAYLPRARRLARVWGVDWPERFETATWKRLHETLSIEPSYARA</sequence>